<keyword evidence="2" id="KW-1133">Transmembrane helix</keyword>
<proteinExistence type="predicted"/>
<feature type="transmembrane region" description="Helical" evidence="2">
    <location>
        <begin position="7"/>
        <end position="30"/>
    </location>
</feature>
<evidence type="ECO:0000256" key="2">
    <source>
        <dbReference type="SAM" id="Phobius"/>
    </source>
</evidence>
<dbReference type="AlphaFoldDB" id="A0A6H1WTX4"/>
<keyword evidence="2" id="KW-0812">Transmembrane</keyword>
<accession>A0A6H1WTX4</accession>
<keyword evidence="4" id="KW-1185">Reference proteome</keyword>
<evidence type="ECO:0000313" key="4">
    <source>
        <dbReference type="Proteomes" id="UP000501253"/>
    </source>
</evidence>
<dbReference type="PANTHER" id="PTHR30441">
    <property type="entry name" value="DUF748 DOMAIN-CONTAINING PROTEIN"/>
    <property type="match status" value="1"/>
</dbReference>
<evidence type="ECO:0000256" key="1">
    <source>
        <dbReference type="SAM" id="MobiDB-lite"/>
    </source>
</evidence>
<organism evidence="3 4">
    <name type="scientific">Thermosulfurimonas marina</name>
    <dbReference type="NCBI Taxonomy" id="2047767"/>
    <lineage>
        <taxon>Bacteria</taxon>
        <taxon>Pseudomonadati</taxon>
        <taxon>Thermodesulfobacteriota</taxon>
        <taxon>Thermodesulfobacteria</taxon>
        <taxon>Thermodesulfobacteriales</taxon>
        <taxon>Thermodesulfobacteriaceae</taxon>
        <taxon>Thermosulfurimonas</taxon>
    </lineage>
</organism>
<dbReference type="EMBL" id="CP042909">
    <property type="protein sequence ID" value="QJA06566.1"/>
    <property type="molecule type" value="Genomic_DNA"/>
</dbReference>
<keyword evidence="2" id="KW-0472">Membrane</keyword>
<dbReference type="Proteomes" id="UP000501253">
    <property type="component" value="Chromosome"/>
</dbReference>
<gene>
    <name evidence="3" type="ORF">FVE67_07050</name>
</gene>
<dbReference type="PANTHER" id="PTHR30441:SF8">
    <property type="entry name" value="DUF748 DOMAIN-CONTAINING PROTEIN"/>
    <property type="match status" value="1"/>
</dbReference>
<dbReference type="KEGG" id="tmai:FVE67_07050"/>
<dbReference type="InterPro" id="IPR008023">
    <property type="entry name" value="DUF748"/>
</dbReference>
<reference evidence="3 4" key="1">
    <citation type="submission" date="2019-08" db="EMBL/GenBank/DDBJ databases">
        <title>Complete genome sequence of Thermosulfurimonas marina SU872T, an anaerobic thermophilic chemolithoautotrophic bacterium isolated from a shallow marine hydrothermal vent.</title>
        <authorList>
            <person name="Allioux M."/>
            <person name="Jebbar M."/>
            <person name="Slobodkina G."/>
            <person name="Slobodkin A."/>
            <person name="Moalic Y."/>
            <person name="Frolova A."/>
            <person name="Shao Z."/>
            <person name="Alain K."/>
        </authorList>
    </citation>
    <scope>NUCLEOTIDE SEQUENCE [LARGE SCALE GENOMIC DNA]</scope>
    <source>
        <strain evidence="3 4">SU872</strain>
    </source>
</reference>
<dbReference type="Pfam" id="PF05359">
    <property type="entry name" value="DUF748"/>
    <property type="match status" value="1"/>
</dbReference>
<dbReference type="GO" id="GO:0090313">
    <property type="term" value="P:regulation of protein targeting to membrane"/>
    <property type="evidence" value="ECO:0007669"/>
    <property type="project" value="TreeGrafter"/>
</dbReference>
<dbReference type="RefSeq" id="WP_168719918.1">
    <property type="nucleotide sequence ID" value="NZ_CP042909.1"/>
</dbReference>
<evidence type="ECO:0000313" key="3">
    <source>
        <dbReference type="EMBL" id="QJA06566.1"/>
    </source>
</evidence>
<protein>
    <submittedName>
        <fullName evidence="3">AsmA family protein</fullName>
    </submittedName>
</protein>
<dbReference type="InterPro" id="IPR052894">
    <property type="entry name" value="AsmA-related"/>
</dbReference>
<sequence>MRLIYKILIGVGILLVLAVVALSLLVRAYLKPERIRPLVVERVEKALGRKVELARVEVGLFKGIRLEGLSVKEADGKTDFVRVKGLRVKFALWPLLQKKVVLTRAEISGPYLHLVRDRKGHFNWESLGPPKPSAKKPSAEKPSAQGGAPFLLVVPKFEIKEGLLVFEDQLGELPSLKIPFQLAASLTEAEARARLSFRVFDSPWQAEARVAHWTSAPDLFLSLSGETLDLNPFLKEGPQAGEKPSPSSGVKRRGAEKEVKLPALPFRRAQARVNIKKILYRKLAVSALALKASYAKGHLTSELTCEVARGKVKDRIEAELLSHPPHWKVRETGEGVEIAELLSGLWPDLPGRLRGRASYDGNFTASGLSLAKMMDTLSGSGVFRLAPLELSDLPATRKLASLLGLPELSTLLFDRASGIFQIAQRRATLSAALSGKTLSARIAQGVVTLDGILDLPVDLVFSPELSKKLTGKWPPARHLVNEKGEVELTLELKGPYRKPRVILRSRAVERTIKEKVQEQLQKWLPFGK</sequence>
<feature type="region of interest" description="Disordered" evidence="1">
    <location>
        <begin position="233"/>
        <end position="255"/>
    </location>
</feature>
<dbReference type="GO" id="GO:0005886">
    <property type="term" value="C:plasma membrane"/>
    <property type="evidence" value="ECO:0007669"/>
    <property type="project" value="TreeGrafter"/>
</dbReference>
<name>A0A6H1WTX4_9BACT</name>